<sequence length="293" mass="32319">MLALDKKRRGLRTWVQLAWTALTNGYVQGFTSGTIWKGPSKAYCVPGLNCYSCPGALGACPLGALQSTLASGRARTALYVLGFLMFIGAALGRFVCGWLCPFGLVQDLLHKIPFVRKLRRLPGEKWLRRIKYLLLIGFVILLPLFAVDAFGQGSPWFCKYVCPSGTLLAGWPLAAVNPMLRDVLGFLFAWKSLLLILLIVLSLLVYRPFCRYLCPLGAIYGLLNPISLYRLKVDAHRCTSCGHCQSACKLDIPVWQRPNSVECIRCGDCLQACPTGAITSTPAQLRRACRGRS</sequence>
<dbReference type="InterPro" id="IPR017896">
    <property type="entry name" value="4Fe4S_Fe-S-bd"/>
</dbReference>
<evidence type="ECO:0000256" key="5">
    <source>
        <dbReference type="ARBA" id="ARBA00023004"/>
    </source>
</evidence>
<keyword evidence="7" id="KW-0812">Transmembrane</keyword>
<gene>
    <name evidence="9" type="ORF">H8S34_01380</name>
</gene>
<evidence type="ECO:0000313" key="9">
    <source>
        <dbReference type="EMBL" id="MBC5729487.1"/>
    </source>
</evidence>
<dbReference type="PROSITE" id="PS51379">
    <property type="entry name" value="4FE4S_FER_2"/>
    <property type="match status" value="2"/>
</dbReference>
<evidence type="ECO:0000256" key="1">
    <source>
        <dbReference type="ARBA" id="ARBA00022448"/>
    </source>
</evidence>
<dbReference type="Proteomes" id="UP000660021">
    <property type="component" value="Unassembled WGS sequence"/>
</dbReference>
<dbReference type="PANTHER" id="PTHR30176">
    <property type="entry name" value="FERREDOXIN-TYPE PROTEIN NAPH"/>
    <property type="match status" value="1"/>
</dbReference>
<dbReference type="InterPro" id="IPR017900">
    <property type="entry name" value="4Fe4S_Fe_S_CS"/>
</dbReference>
<evidence type="ECO:0000313" key="10">
    <source>
        <dbReference type="Proteomes" id="UP000660021"/>
    </source>
</evidence>
<dbReference type="EMBL" id="JACOPR010000001">
    <property type="protein sequence ID" value="MBC5729487.1"/>
    <property type="molecule type" value="Genomic_DNA"/>
</dbReference>
<evidence type="ECO:0000256" key="4">
    <source>
        <dbReference type="ARBA" id="ARBA00022982"/>
    </source>
</evidence>
<dbReference type="InterPro" id="IPR051684">
    <property type="entry name" value="Electron_Trans/Redox"/>
</dbReference>
<dbReference type="SUPFAM" id="SSF54862">
    <property type="entry name" value="4Fe-4S ferredoxins"/>
    <property type="match status" value="1"/>
</dbReference>
<evidence type="ECO:0000256" key="7">
    <source>
        <dbReference type="SAM" id="Phobius"/>
    </source>
</evidence>
<feature type="transmembrane region" description="Helical" evidence="7">
    <location>
        <begin position="183"/>
        <end position="206"/>
    </location>
</feature>
<keyword evidence="7" id="KW-1133">Transmembrane helix</keyword>
<comment type="caution">
    <text evidence="9">The sequence shown here is derived from an EMBL/GenBank/DDBJ whole genome shotgun (WGS) entry which is preliminary data.</text>
</comment>
<reference evidence="9 10" key="1">
    <citation type="submission" date="2020-08" db="EMBL/GenBank/DDBJ databases">
        <title>Genome public.</title>
        <authorList>
            <person name="Liu C."/>
            <person name="Sun Q."/>
        </authorList>
    </citation>
    <scope>NUCLEOTIDE SEQUENCE [LARGE SCALE GENOMIC DNA]</scope>
    <source>
        <strain evidence="9 10">New-38</strain>
    </source>
</reference>
<feature type="domain" description="4Fe-4S ferredoxin-type" evidence="8">
    <location>
        <begin position="229"/>
        <end position="248"/>
    </location>
</feature>
<keyword evidence="7" id="KW-0472">Membrane</keyword>
<protein>
    <submittedName>
        <fullName evidence="9">4Fe-4S binding protein</fullName>
    </submittedName>
</protein>
<proteinExistence type="predicted"/>
<keyword evidence="4" id="KW-0249">Electron transport</keyword>
<keyword evidence="5" id="KW-0408">Iron</keyword>
<keyword evidence="1" id="KW-0813">Transport</keyword>
<evidence type="ECO:0000256" key="2">
    <source>
        <dbReference type="ARBA" id="ARBA00022485"/>
    </source>
</evidence>
<keyword evidence="6" id="KW-0411">Iron-sulfur</keyword>
<keyword evidence="10" id="KW-1185">Reference proteome</keyword>
<organism evidence="9 10">
    <name type="scientific">Pseudoflavonifractor hominis</name>
    <dbReference type="NCBI Taxonomy" id="2763059"/>
    <lineage>
        <taxon>Bacteria</taxon>
        <taxon>Bacillati</taxon>
        <taxon>Bacillota</taxon>
        <taxon>Clostridia</taxon>
        <taxon>Eubacteriales</taxon>
        <taxon>Oscillospiraceae</taxon>
        <taxon>Pseudoflavonifractor</taxon>
    </lineage>
</organism>
<dbReference type="PANTHER" id="PTHR30176:SF3">
    <property type="entry name" value="FERREDOXIN-TYPE PROTEIN NAPH"/>
    <property type="match status" value="1"/>
</dbReference>
<dbReference type="RefSeq" id="WP_101693579.1">
    <property type="nucleotide sequence ID" value="NZ_JACOPR010000001.1"/>
</dbReference>
<feature type="domain" description="4Fe-4S ferredoxin-type" evidence="8">
    <location>
        <begin position="251"/>
        <end position="283"/>
    </location>
</feature>
<dbReference type="Gene3D" id="3.30.70.20">
    <property type="match status" value="1"/>
</dbReference>
<dbReference type="Pfam" id="PF12801">
    <property type="entry name" value="Fer4_5"/>
    <property type="match status" value="3"/>
</dbReference>
<feature type="transmembrane region" description="Helical" evidence="7">
    <location>
        <begin position="77"/>
        <end position="109"/>
    </location>
</feature>
<accession>A0ABR7HPR2</accession>
<keyword evidence="2" id="KW-0004">4Fe-4S</keyword>
<dbReference type="Pfam" id="PF00037">
    <property type="entry name" value="Fer4"/>
    <property type="match status" value="1"/>
</dbReference>
<evidence type="ECO:0000256" key="3">
    <source>
        <dbReference type="ARBA" id="ARBA00022723"/>
    </source>
</evidence>
<evidence type="ECO:0000256" key="6">
    <source>
        <dbReference type="ARBA" id="ARBA00023014"/>
    </source>
</evidence>
<name>A0ABR7HPR2_9FIRM</name>
<feature type="transmembrane region" description="Helical" evidence="7">
    <location>
        <begin position="130"/>
        <end position="147"/>
    </location>
</feature>
<keyword evidence="3" id="KW-0479">Metal-binding</keyword>
<evidence type="ECO:0000259" key="8">
    <source>
        <dbReference type="PROSITE" id="PS51379"/>
    </source>
</evidence>
<dbReference type="PROSITE" id="PS00198">
    <property type="entry name" value="4FE4S_FER_1"/>
    <property type="match status" value="1"/>
</dbReference>